<dbReference type="FunFam" id="3.30.160.60:FF:000125">
    <property type="entry name" value="Putative zinc finger protein 143"/>
    <property type="match status" value="1"/>
</dbReference>
<evidence type="ECO:0000256" key="3">
    <source>
        <dbReference type="ARBA" id="ARBA00022771"/>
    </source>
</evidence>
<feature type="region of interest" description="Disordered" evidence="6">
    <location>
        <begin position="483"/>
        <end position="504"/>
    </location>
</feature>
<dbReference type="AlphaFoldDB" id="T2M8S0"/>
<evidence type="ECO:0000256" key="2">
    <source>
        <dbReference type="ARBA" id="ARBA00022737"/>
    </source>
</evidence>
<dbReference type="PANTHER" id="PTHR46179:SF20">
    <property type="entry name" value="TRANSCRIPTION FACTOR 3A PROTEIN-RELATED"/>
    <property type="match status" value="1"/>
</dbReference>
<feature type="compositionally biased region" description="Basic residues" evidence="6">
    <location>
        <begin position="288"/>
        <end position="298"/>
    </location>
</feature>
<dbReference type="OrthoDB" id="6021436at2759"/>
<reference evidence="8" key="1">
    <citation type="journal article" date="2013" name="Genome Biol. Evol.">
        <title>Punctuated emergences of genetic and phenotypic innovations in eumetazoan, bilaterian, euteleostome, and hominidae ancestors.</title>
        <authorList>
            <person name="Wenger Y."/>
            <person name="Galliot B."/>
        </authorList>
    </citation>
    <scope>NUCLEOTIDE SEQUENCE</scope>
    <source>
        <tissue evidence="8">Whole animals</tissue>
    </source>
</reference>
<dbReference type="PANTHER" id="PTHR46179">
    <property type="entry name" value="ZINC FINGER PROTEIN"/>
    <property type="match status" value="1"/>
</dbReference>
<evidence type="ECO:0000313" key="8">
    <source>
        <dbReference type="EMBL" id="CDG68335.1"/>
    </source>
</evidence>
<keyword evidence="4" id="KW-0862">Zinc</keyword>
<dbReference type="GO" id="GO:0005634">
    <property type="term" value="C:nucleus"/>
    <property type="evidence" value="ECO:0007669"/>
    <property type="project" value="TreeGrafter"/>
</dbReference>
<evidence type="ECO:0000256" key="1">
    <source>
        <dbReference type="ARBA" id="ARBA00022723"/>
    </source>
</evidence>
<sequence length="504" mass="59203">MATKSTNETSENIKPNRCWPCKFDACGLTFKKKAHLLRHELIHTDERPYKCTINGCDKAFRTNCHLKRHIETHSTAKTYRCDYDGCTVACMTQWNLKRHVKRTHLDSFKCKICDKEFKKNKLYKEHMLLEHEAKRFCCQFPGCGQVFTEGVKLKHHTKMHANKEYSCVVKDCSMKFNLWSECRQHMAVCKNNEKQCDICGKILSKSSNLKAHKKIHSESREVFQCTYTGCGRFYTKQYNLKVHYQSFHQNIRPFVCPKDKCKKSFHFQHLLRRHLDNHAANKEVKESKKPKRPRVKRKDRLIEGLTGYMPELARKLTQKEIEAYMEHFGNGPDTDPVENESYTTQEEMPPLFSEFSVSSFERQLEVENQGQIDFKRIENASDDITTMTTDIDCDDLNLVLKPFKVPSTIFNETQLKLHTGEFNDEEMRLPLMENRIFNEPQTQNSHLITSVDKVSTIEKLNQIMKQRRDACFAESCYLQSLTESESSEDSEEKKKRQHIIQRCS</sequence>
<evidence type="ECO:0000259" key="7">
    <source>
        <dbReference type="PROSITE" id="PS50157"/>
    </source>
</evidence>
<dbReference type="Pfam" id="PF00096">
    <property type="entry name" value="zf-C2H2"/>
    <property type="match status" value="4"/>
</dbReference>
<dbReference type="SUPFAM" id="SSF57667">
    <property type="entry name" value="beta-beta-alpha zinc fingers"/>
    <property type="match status" value="5"/>
</dbReference>
<dbReference type="EMBL" id="HAAD01002103">
    <property type="protein sequence ID" value="CDG68335.1"/>
    <property type="molecule type" value="mRNA"/>
</dbReference>
<dbReference type="Gene3D" id="3.30.160.60">
    <property type="entry name" value="Classic Zinc Finger"/>
    <property type="match status" value="6"/>
</dbReference>
<dbReference type="GO" id="GO:0008270">
    <property type="term" value="F:zinc ion binding"/>
    <property type="evidence" value="ECO:0007669"/>
    <property type="project" value="UniProtKB-KW"/>
</dbReference>
<feature type="domain" description="C2H2-type" evidence="7">
    <location>
        <begin position="108"/>
        <end position="136"/>
    </location>
</feature>
<keyword evidence="3 5" id="KW-0863">Zinc-finger</keyword>
<evidence type="ECO:0000256" key="4">
    <source>
        <dbReference type="ARBA" id="ARBA00022833"/>
    </source>
</evidence>
<feature type="domain" description="C2H2-type" evidence="7">
    <location>
        <begin position="49"/>
        <end position="78"/>
    </location>
</feature>
<evidence type="ECO:0000256" key="5">
    <source>
        <dbReference type="PROSITE-ProRule" id="PRU00042"/>
    </source>
</evidence>
<feature type="domain" description="C2H2-type" evidence="7">
    <location>
        <begin position="136"/>
        <end position="165"/>
    </location>
</feature>
<organism evidence="8">
    <name type="scientific">Hydra vulgaris</name>
    <name type="common">Hydra</name>
    <name type="synonym">Hydra attenuata</name>
    <dbReference type="NCBI Taxonomy" id="6087"/>
    <lineage>
        <taxon>Eukaryota</taxon>
        <taxon>Metazoa</taxon>
        <taxon>Cnidaria</taxon>
        <taxon>Hydrozoa</taxon>
        <taxon>Hydroidolina</taxon>
        <taxon>Anthoathecata</taxon>
        <taxon>Aplanulata</taxon>
        <taxon>Hydridae</taxon>
        <taxon>Hydra</taxon>
    </lineage>
</organism>
<accession>T2M8S0</accession>
<keyword evidence="1" id="KW-0479">Metal-binding</keyword>
<proteinExistence type="evidence at transcript level"/>
<dbReference type="PROSITE" id="PS50157">
    <property type="entry name" value="ZINC_FINGER_C2H2_2"/>
    <property type="match status" value="7"/>
</dbReference>
<feature type="domain" description="C2H2-type" evidence="7">
    <location>
        <begin position="19"/>
        <end position="48"/>
    </location>
</feature>
<feature type="compositionally biased region" description="Basic and acidic residues" evidence="6">
    <location>
        <begin position="278"/>
        <end position="287"/>
    </location>
</feature>
<dbReference type="InterPro" id="IPR036236">
    <property type="entry name" value="Znf_C2H2_sf"/>
</dbReference>
<dbReference type="SMART" id="SM00355">
    <property type="entry name" value="ZnF_C2H2"/>
    <property type="match status" value="9"/>
</dbReference>
<keyword evidence="2" id="KW-0677">Repeat</keyword>
<feature type="region of interest" description="Disordered" evidence="6">
    <location>
        <begin position="278"/>
        <end position="298"/>
    </location>
</feature>
<feature type="compositionally biased region" description="Basic residues" evidence="6">
    <location>
        <begin position="495"/>
        <end position="504"/>
    </location>
</feature>
<feature type="domain" description="C2H2-type" evidence="7">
    <location>
        <begin position="254"/>
        <end position="283"/>
    </location>
</feature>
<dbReference type="InterPro" id="IPR051061">
    <property type="entry name" value="Zinc_finger_trans_reg"/>
</dbReference>
<dbReference type="PROSITE" id="PS00028">
    <property type="entry name" value="ZINC_FINGER_C2H2_1"/>
    <property type="match status" value="7"/>
</dbReference>
<protein>
    <submittedName>
        <fullName evidence="8">Transcription factor IIIA</fullName>
    </submittedName>
</protein>
<gene>
    <name evidence="8" type="primary">GTF3A</name>
</gene>
<name>T2M8S0_HYDVU</name>
<evidence type="ECO:0000256" key="6">
    <source>
        <dbReference type="SAM" id="MobiDB-lite"/>
    </source>
</evidence>
<feature type="domain" description="C2H2-type" evidence="7">
    <location>
        <begin position="223"/>
        <end position="253"/>
    </location>
</feature>
<dbReference type="InterPro" id="IPR013087">
    <property type="entry name" value="Znf_C2H2_type"/>
</dbReference>
<feature type="domain" description="C2H2-type" evidence="7">
    <location>
        <begin position="194"/>
        <end position="221"/>
    </location>
</feature>